<dbReference type="InterPro" id="IPR016181">
    <property type="entry name" value="Acyl_CoA_acyltransferase"/>
</dbReference>
<dbReference type="PANTHER" id="PTHR43072">
    <property type="entry name" value="N-ACETYLTRANSFERASE"/>
    <property type="match status" value="1"/>
</dbReference>
<proteinExistence type="predicted"/>
<dbReference type="CDD" id="cd04301">
    <property type="entry name" value="NAT_SF"/>
    <property type="match status" value="1"/>
</dbReference>
<dbReference type="OrthoDB" id="9798006at2"/>
<gene>
    <name evidence="4" type="ORF">DS745_02920</name>
</gene>
<reference evidence="4 5" key="1">
    <citation type="journal article" date="2019" name="Int. J. Syst. Evol. Microbiol.">
        <title>Anaerobacillus alkaliphilus sp. nov., a novel alkaliphilic and moderately halophilic bacterium.</title>
        <authorList>
            <person name="Borsodi A.K."/>
            <person name="Aszalos J.M."/>
            <person name="Bihari P."/>
            <person name="Nagy I."/>
            <person name="Schumann P."/>
            <person name="Sproer C."/>
            <person name="Kovacs A.L."/>
            <person name="Boka K."/>
            <person name="Dobosy P."/>
            <person name="Ovari M."/>
            <person name="Szili-Kovacs T."/>
            <person name="Toth E."/>
        </authorList>
    </citation>
    <scope>NUCLEOTIDE SEQUENCE [LARGE SCALE GENOMIC DNA]</scope>
    <source>
        <strain evidence="4 5">B16-10</strain>
    </source>
</reference>
<dbReference type="AlphaFoldDB" id="A0A4Q0VY61"/>
<evidence type="ECO:0000256" key="2">
    <source>
        <dbReference type="ARBA" id="ARBA00023315"/>
    </source>
</evidence>
<comment type="caution">
    <text evidence="4">The sequence shown here is derived from an EMBL/GenBank/DDBJ whole genome shotgun (WGS) entry which is preliminary data.</text>
</comment>
<evidence type="ECO:0000256" key="1">
    <source>
        <dbReference type="ARBA" id="ARBA00022679"/>
    </source>
</evidence>
<dbReference type="Gene3D" id="3.40.630.30">
    <property type="match status" value="1"/>
</dbReference>
<dbReference type="Pfam" id="PF00583">
    <property type="entry name" value="Acetyltransf_1"/>
    <property type="match status" value="1"/>
</dbReference>
<dbReference type="PROSITE" id="PS51186">
    <property type="entry name" value="GNAT"/>
    <property type="match status" value="1"/>
</dbReference>
<dbReference type="InterPro" id="IPR000182">
    <property type="entry name" value="GNAT_dom"/>
</dbReference>
<dbReference type="SUPFAM" id="SSF55729">
    <property type="entry name" value="Acyl-CoA N-acyltransferases (Nat)"/>
    <property type="match status" value="1"/>
</dbReference>
<keyword evidence="1 4" id="KW-0808">Transferase</keyword>
<dbReference type="PANTHER" id="PTHR43072:SF23">
    <property type="entry name" value="UPF0039 PROTEIN C11D3.02C"/>
    <property type="match status" value="1"/>
</dbReference>
<name>A0A4Q0VY61_9BACI</name>
<keyword evidence="2" id="KW-0012">Acyltransferase</keyword>
<protein>
    <submittedName>
        <fullName evidence="4">N-acetyltransferase family protein</fullName>
    </submittedName>
</protein>
<dbReference type="Proteomes" id="UP000290649">
    <property type="component" value="Unassembled WGS sequence"/>
</dbReference>
<feature type="domain" description="N-acetyltransferase" evidence="3">
    <location>
        <begin position="5"/>
        <end position="158"/>
    </location>
</feature>
<dbReference type="GO" id="GO:0016747">
    <property type="term" value="F:acyltransferase activity, transferring groups other than amino-acyl groups"/>
    <property type="evidence" value="ECO:0007669"/>
    <property type="project" value="InterPro"/>
</dbReference>
<sequence>MNNPIKIENMLKEDWEQVEQIYLEGIKTGNATFQQEVPTWEEWDQSHVKECRLVAKTNGVILGWCALSPVSSRCVYNGVAEVSVYVGANSKGAGVGSLLMEALIVASEEQGFWTLQSGIFPENSASIQLHKKFGFREVGVRERIGKMNGVWRDNLFLERRSKIVGI</sequence>
<accession>A0A4Q0VY61</accession>
<keyword evidence="5" id="KW-1185">Reference proteome</keyword>
<dbReference type="EMBL" id="QOUX01000001">
    <property type="protein sequence ID" value="RXJ04644.1"/>
    <property type="molecule type" value="Genomic_DNA"/>
</dbReference>
<evidence type="ECO:0000313" key="4">
    <source>
        <dbReference type="EMBL" id="RXJ04644.1"/>
    </source>
</evidence>
<dbReference type="RefSeq" id="WP_129076700.1">
    <property type="nucleotide sequence ID" value="NZ_QOUX01000001.1"/>
</dbReference>
<evidence type="ECO:0000313" key="5">
    <source>
        <dbReference type="Proteomes" id="UP000290649"/>
    </source>
</evidence>
<organism evidence="4 5">
    <name type="scientific">Anaerobacillus alkaliphilus</name>
    <dbReference type="NCBI Taxonomy" id="1548597"/>
    <lineage>
        <taxon>Bacteria</taxon>
        <taxon>Bacillati</taxon>
        <taxon>Bacillota</taxon>
        <taxon>Bacilli</taxon>
        <taxon>Bacillales</taxon>
        <taxon>Bacillaceae</taxon>
        <taxon>Anaerobacillus</taxon>
    </lineage>
</organism>
<evidence type="ECO:0000259" key="3">
    <source>
        <dbReference type="PROSITE" id="PS51186"/>
    </source>
</evidence>